<reference evidence="4" key="1">
    <citation type="submission" date="2021-05" db="EMBL/GenBank/DDBJ databases">
        <authorList>
            <person name="Stam R."/>
        </authorList>
    </citation>
    <scope>NUCLEOTIDE SEQUENCE</scope>
    <source>
        <strain evidence="4">CS162</strain>
    </source>
</reference>
<feature type="compositionally biased region" description="Polar residues" evidence="1">
    <location>
        <begin position="41"/>
        <end position="53"/>
    </location>
</feature>
<name>A0A8J2I9M4_9PLEO</name>
<evidence type="ECO:0000313" key="4">
    <source>
        <dbReference type="EMBL" id="CAG5183279.1"/>
    </source>
</evidence>
<feature type="compositionally biased region" description="Polar residues" evidence="1">
    <location>
        <begin position="277"/>
        <end position="292"/>
    </location>
</feature>
<keyword evidence="5" id="KW-1185">Reference proteome</keyword>
<dbReference type="EMBL" id="CAJRGZ010000029">
    <property type="protein sequence ID" value="CAG5183279.1"/>
    <property type="molecule type" value="Genomic_DNA"/>
</dbReference>
<protein>
    <recommendedName>
        <fullName evidence="6">CSI2 protein</fullName>
    </recommendedName>
</protein>
<feature type="region of interest" description="Disordered" evidence="1">
    <location>
        <begin position="266"/>
        <end position="327"/>
    </location>
</feature>
<keyword evidence="2" id="KW-1133">Transmembrane helix</keyword>
<evidence type="ECO:0000256" key="2">
    <source>
        <dbReference type="SAM" id="Phobius"/>
    </source>
</evidence>
<evidence type="ECO:0008006" key="6">
    <source>
        <dbReference type="Google" id="ProtNLM"/>
    </source>
</evidence>
<comment type="caution">
    <text evidence="4">The sequence shown here is derived from an EMBL/GenBank/DDBJ whole genome shotgun (WGS) entry which is preliminary data.</text>
</comment>
<dbReference type="PANTHER" id="PTHR36089:SF1">
    <property type="entry name" value="CHITIN SYNTHASE 3 COMPLEX PROTEIN CSI2-RELATED"/>
    <property type="match status" value="1"/>
</dbReference>
<dbReference type="AlphaFoldDB" id="A0A8J2I9M4"/>
<accession>A0A8J2I9M4</accession>
<feature type="signal peptide" evidence="3">
    <location>
        <begin position="1"/>
        <end position="20"/>
    </location>
</feature>
<feature type="transmembrane region" description="Helical" evidence="2">
    <location>
        <begin position="134"/>
        <end position="157"/>
    </location>
</feature>
<evidence type="ECO:0000256" key="3">
    <source>
        <dbReference type="SAM" id="SignalP"/>
    </source>
</evidence>
<dbReference type="Proteomes" id="UP000676310">
    <property type="component" value="Unassembled WGS sequence"/>
</dbReference>
<dbReference type="PANTHER" id="PTHR36089">
    <property type="entry name" value="CHITIN SYNTHASE 3 COMPLEX PROTEIN CSI2-RELATED"/>
    <property type="match status" value="1"/>
</dbReference>
<feature type="region of interest" description="Disordered" evidence="1">
    <location>
        <begin position="28"/>
        <end position="91"/>
    </location>
</feature>
<evidence type="ECO:0000313" key="5">
    <source>
        <dbReference type="Proteomes" id="UP000676310"/>
    </source>
</evidence>
<proteinExistence type="predicted"/>
<sequence>MRPSVGFVGLLLVVAPTVLAQIENAPDLSTVTQPGGDAATNAPSETSAAETSQPATSQPATSEAATTSQAASSETTEAASTGDAPSSTAAQTGSTSVFNLVGAPTLAGIGIPDMKVPDTAGAAFMQKSDLPDGTVFICVGAILAFFGAAVLAWRGLVAWSLHRSVKRAAMAQNIADIKAMSAVPGKKRGMYNVVGASSTMSLDHLNAAPIGKSSKAFAGAPGQRSASSLFFSPTAGGAAGIRDSVAARSSTYLPAGYYASGNAAPAAGSPQMHIGGQNPNNLSALSLSTPGNRFSARSGMSPPESPSLPPSRGGYARAPPSRDGLSVYNRNSVATLGQPGNTRSIYGQDGHAVSQLSLNVPGGTNVPGGRTPSGYLDDLFENHGTGSRERF</sequence>
<dbReference type="GO" id="GO:0000324">
    <property type="term" value="C:fungal-type vacuole"/>
    <property type="evidence" value="ECO:0007669"/>
    <property type="project" value="TreeGrafter"/>
</dbReference>
<feature type="compositionally biased region" description="Low complexity" evidence="1">
    <location>
        <begin position="54"/>
        <end position="81"/>
    </location>
</feature>
<dbReference type="RefSeq" id="XP_043174073.1">
    <property type="nucleotide sequence ID" value="XM_043318138.1"/>
</dbReference>
<evidence type="ECO:0000256" key="1">
    <source>
        <dbReference type="SAM" id="MobiDB-lite"/>
    </source>
</evidence>
<dbReference type="GeneID" id="67010671"/>
<dbReference type="InterPro" id="IPR051009">
    <property type="entry name" value="PRM"/>
</dbReference>
<keyword evidence="3" id="KW-0732">Signal</keyword>
<feature type="region of interest" description="Disordered" evidence="1">
    <location>
        <begin position="361"/>
        <end position="391"/>
    </location>
</feature>
<keyword evidence="2" id="KW-0472">Membrane</keyword>
<organism evidence="4 5">
    <name type="scientific">Alternaria atra</name>
    <dbReference type="NCBI Taxonomy" id="119953"/>
    <lineage>
        <taxon>Eukaryota</taxon>
        <taxon>Fungi</taxon>
        <taxon>Dikarya</taxon>
        <taxon>Ascomycota</taxon>
        <taxon>Pezizomycotina</taxon>
        <taxon>Dothideomycetes</taxon>
        <taxon>Pleosporomycetidae</taxon>
        <taxon>Pleosporales</taxon>
        <taxon>Pleosporineae</taxon>
        <taxon>Pleosporaceae</taxon>
        <taxon>Alternaria</taxon>
        <taxon>Alternaria sect. Ulocladioides</taxon>
    </lineage>
</organism>
<keyword evidence="2" id="KW-0812">Transmembrane</keyword>
<gene>
    <name evidence="4" type="ORF">ALTATR162_LOCUS10502</name>
</gene>
<dbReference type="OrthoDB" id="4065319at2759"/>
<feature type="chain" id="PRO_5035219951" description="CSI2 protein" evidence="3">
    <location>
        <begin position="21"/>
        <end position="391"/>
    </location>
</feature>